<reference evidence="2" key="1">
    <citation type="journal article" date="2011" name="Nat. Biotechnol.">
        <title>The genomic sequence of the Chinese hamster ovary (CHO)-K1 cell line.</title>
        <authorList>
            <person name="Xu X."/>
            <person name="Nagarajan H."/>
            <person name="Lewis N.E."/>
            <person name="Pan S."/>
            <person name="Cai Z."/>
            <person name="Liu X."/>
            <person name="Chen W."/>
            <person name="Xie M."/>
            <person name="Wang W."/>
            <person name="Hammond S."/>
            <person name="Andersen M.R."/>
            <person name="Neff N."/>
            <person name="Passarelli B."/>
            <person name="Koh W."/>
            <person name="Fan H.C."/>
            <person name="Wang J."/>
            <person name="Gui Y."/>
            <person name="Lee K.H."/>
            <person name="Betenbaugh M.J."/>
            <person name="Quake S.R."/>
            <person name="Famili I."/>
            <person name="Palsson B.O."/>
            <person name="Wang J."/>
        </authorList>
    </citation>
    <scope>NUCLEOTIDE SEQUENCE [LARGE SCALE GENOMIC DNA]</scope>
    <source>
        <strain evidence="2">CHO K1 cell line</strain>
    </source>
</reference>
<proteinExistence type="predicted"/>
<name>G3H986_CRIGR</name>
<accession>G3H986</accession>
<evidence type="ECO:0000313" key="1">
    <source>
        <dbReference type="EMBL" id="EGW04102.1"/>
    </source>
</evidence>
<dbReference type="EMBL" id="JH000224">
    <property type="protein sequence ID" value="EGW04102.1"/>
    <property type="molecule type" value="Genomic_DNA"/>
</dbReference>
<evidence type="ECO:0000313" key="2">
    <source>
        <dbReference type="Proteomes" id="UP000001075"/>
    </source>
</evidence>
<sequence>MVEVFQTNFKCESLDEQLAPLRTGKRHSYLSIHKDGKEVISPTDIERQRLLSKALSCMLDNYLSYFI</sequence>
<dbReference type="Proteomes" id="UP000001075">
    <property type="component" value="Unassembled WGS sequence"/>
</dbReference>
<organism evidence="1 2">
    <name type="scientific">Cricetulus griseus</name>
    <name type="common">Chinese hamster</name>
    <name type="synonym">Cricetulus barabensis griseus</name>
    <dbReference type="NCBI Taxonomy" id="10029"/>
    <lineage>
        <taxon>Eukaryota</taxon>
        <taxon>Metazoa</taxon>
        <taxon>Chordata</taxon>
        <taxon>Craniata</taxon>
        <taxon>Vertebrata</taxon>
        <taxon>Euteleostomi</taxon>
        <taxon>Mammalia</taxon>
        <taxon>Eutheria</taxon>
        <taxon>Euarchontoglires</taxon>
        <taxon>Glires</taxon>
        <taxon>Rodentia</taxon>
        <taxon>Myomorpha</taxon>
        <taxon>Muroidea</taxon>
        <taxon>Cricetidae</taxon>
        <taxon>Cricetinae</taxon>
        <taxon>Cricetulus</taxon>
    </lineage>
</organism>
<protein>
    <submittedName>
        <fullName evidence="1">Uncharacterized protein</fullName>
    </submittedName>
</protein>
<dbReference type="AlphaFoldDB" id="G3H986"/>
<gene>
    <name evidence="1" type="ORF">I79_006952</name>
</gene>
<dbReference type="InParanoid" id="G3H986"/>